<reference evidence="2" key="2">
    <citation type="submission" date="2023-06" db="EMBL/GenBank/DDBJ databases">
        <authorList>
            <consortium name="Lawrence Berkeley National Laboratory"/>
            <person name="Haridas S."/>
            <person name="Hensen N."/>
            <person name="Bonometti L."/>
            <person name="Westerberg I."/>
            <person name="Brannstrom I.O."/>
            <person name="Guillou S."/>
            <person name="Cros-Aarteil S."/>
            <person name="Calhoun S."/>
            <person name="Kuo A."/>
            <person name="Mondo S."/>
            <person name="Pangilinan J."/>
            <person name="Riley R."/>
            <person name="Labutti K."/>
            <person name="Andreopoulos B."/>
            <person name="Lipzen A."/>
            <person name="Chen C."/>
            <person name="Yanf M."/>
            <person name="Daum C."/>
            <person name="Ng V."/>
            <person name="Clum A."/>
            <person name="Steindorff A."/>
            <person name="Ohm R."/>
            <person name="Martin F."/>
            <person name="Silar P."/>
            <person name="Natvig D."/>
            <person name="Lalanne C."/>
            <person name="Gautier V."/>
            <person name="Ament-Velasquez S.L."/>
            <person name="Kruys A."/>
            <person name="Hutchinson M.I."/>
            <person name="Powell A.J."/>
            <person name="Barry K."/>
            <person name="Miller A.N."/>
            <person name="Grigoriev I.V."/>
            <person name="Debuchy R."/>
            <person name="Gladieux P."/>
            <person name="Thoren M.H."/>
            <person name="Johannesson H."/>
        </authorList>
    </citation>
    <scope>NUCLEOTIDE SEQUENCE</scope>
    <source>
        <strain evidence="2">CBS 958.72</strain>
    </source>
</reference>
<evidence type="ECO:0000256" key="1">
    <source>
        <dbReference type="SAM" id="SignalP"/>
    </source>
</evidence>
<accession>A0AAE0KAH3</accession>
<proteinExistence type="predicted"/>
<gene>
    <name evidence="2" type="ORF">B0T24DRAFT_622038</name>
</gene>
<dbReference type="Proteomes" id="UP001287356">
    <property type="component" value="Unassembled WGS sequence"/>
</dbReference>
<comment type="caution">
    <text evidence="2">The sequence shown here is derived from an EMBL/GenBank/DDBJ whole genome shotgun (WGS) entry which is preliminary data.</text>
</comment>
<keyword evidence="3" id="KW-1185">Reference proteome</keyword>
<name>A0AAE0KAH3_9PEZI</name>
<keyword evidence="1" id="KW-0732">Signal</keyword>
<evidence type="ECO:0000313" key="2">
    <source>
        <dbReference type="EMBL" id="KAK3373056.1"/>
    </source>
</evidence>
<sequence>MKTRQAISIFCLAAAQVSDVLAVPEVTVVPLGSKTCVNWPSWIPQRGADVTGSFAFQVDQADDAGVNGLLTSSVEFNWTDISGTHITVDLRKSTSFAKPYYRCIDGNVHYLSRDTIISVAKDRRNAFLTFSAGYKLEPYAHEVASVRQDGVFLGALNQTTWGFHYIYSSKCGQIDYYEVKLQGLPDDPDTEPRAGYDPQFLGFMKAVSS</sequence>
<dbReference type="EMBL" id="JAULSN010000004">
    <property type="protein sequence ID" value="KAK3373056.1"/>
    <property type="molecule type" value="Genomic_DNA"/>
</dbReference>
<reference evidence="2" key="1">
    <citation type="journal article" date="2023" name="Mol. Phylogenet. Evol.">
        <title>Genome-scale phylogeny and comparative genomics of the fungal order Sordariales.</title>
        <authorList>
            <person name="Hensen N."/>
            <person name="Bonometti L."/>
            <person name="Westerberg I."/>
            <person name="Brannstrom I.O."/>
            <person name="Guillou S."/>
            <person name="Cros-Aarteil S."/>
            <person name="Calhoun S."/>
            <person name="Haridas S."/>
            <person name="Kuo A."/>
            <person name="Mondo S."/>
            <person name="Pangilinan J."/>
            <person name="Riley R."/>
            <person name="LaButti K."/>
            <person name="Andreopoulos B."/>
            <person name="Lipzen A."/>
            <person name="Chen C."/>
            <person name="Yan M."/>
            <person name="Daum C."/>
            <person name="Ng V."/>
            <person name="Clum A."/>
            <person name="Steindorff A."/>
            <person name="Ohm R.A."/>
            <person name="Martin F."/>
            <person name="Silar P."/>
            <person name="Natvig D.O."/>
            <person name="Lalanne C."/>
            <person name="Gautier V."/>
            <person name="Ament-Velasquez S.L."/>
            <person name="Kruys A."/>
            <person name="Hutchinson M.I."/>
            <person name="Powell A.J."/>
            <person name="Barry K."/>
            <person name="Miller A.N."/>
            <person name="Grigoriev I.V."/>
            <person name="Debuchy R."/>
            <person name="Gladieux P."/>
            <person name="Hiltunen Thoren M."/>
            <person name="Johannesson H."/>
        </authorList>
    </citation>
    <scope>NUCLEOTIDE SEQUENCE</scope>
    <source>
        <strain evidence="2">CBS 958.72</strain>
    </source>
</reference>
<feature type="chain" id="PRO_5042035598" evidence="1">
    <location>
        <begin position="23"/>
        <end position="209"/>
    </location>
</feature>
<organism evidence="2 3">
    <name type="scientific">Lasiosphaeria ovina</name>
    <dbReference type="NCBI Taxonomy" id="92902"/>
    <lineage>
        <taxon>Eukaryota</taxon>
        <taxon>Fungi</taxon>
        <taxon>Dikarya</taxon>
        <taxon>Ascomycota</taxon>
        <taxon>Pezizomycotina</taxon>
        <taxon>Sordariomycetes</taxon>
        <taxon>Sordariomycetidae</taxon>
        <taxon>Sordariales</taxon>
        <taxon>Lasiosphaeriaceae</taxon>
        <taxon>Lasiosphaeria</taxon>
    </lineage>
</organism>
<feature type="signal peptide" evidence="1">
    <location>
        <begin position="1"/>
        <end position="22"/>
    </location>
</feature>
<dbReference type="AlphaFoldDB" id="A0AAE0KAH3"/>
<evidence type="ECO:0000313" key="3">
    <source>
        <dbReference type="Proteomes" id="UP001287356"/>
    </source>
</evidence>
<protein>
    <submittedName>
        <fullName evidence="2">Uncharacterized protein</fullName>
    </submittedName>
</protein>